<dbReference type="Proteomes" id="UP000238479">
    <property type="component" value="Chromosome 4"/>
</dbReference>
<name>A0A2P6QS02_ROSCH</name>
<gene>
    <name evidence="2" type="ORF">RchiOBHm_Chr4g0397291</name>
</gene>
<proteinExistence type="predicted"/>
<reference evidence="2 3" key="1">
    <citation type="journal article" date="2018" name="Nat. Genet.">
        <title>The Rosa genome provides new insights in the design of modern roses.</title>
        <authorList>
            <person name="Bendahmane M."/>
        </authorList>
    </citation>
    <scope>NUCLEOTIDE SEQUENCE [LARGE SCALE GENOMIC DNA]</scope>
    <source>
        <strain evidence="3">cv. Old Blush</strain>
    </source>
</reference>
<dbReference type="Gramene" id="PRQ36961">
    <property type="protein sequence ID" value="PRQ36961"/>
    <property type="gene ID" value="RchiOBHm_Chr4g0397291"/>
</dbReference>
<sequence length="51" mass="5577">MIFGVIFFFLFTHELCKKLTGFGVVAIPVHYSNCVAGNLTGQENQGSDRAV</sequence>
<dbReference type="AlphaFoldDB" id="A0A2P6QS02"/>
<feature type="chain" id="PRO_5015151444" evidence="1">
    <location>
        <begin position="17"/>
        <end position="51"/>
    </location>
</feature>
<evidence type="ECO:0000313" key="3">
    <source>
        <dbReference type="Proteomes" id="UP000238479"/>
    </source>
</evidence>
<feature type="signal peptide" evidence="1">
    <location>
        <begin position="1"/>
        <end position="16"/>
    </location>
</feature>
<accession>A0A2P6QS02</accession>
<comment type="caution">
    <text evidence="2">The sequence shown here is derived from an EMBL/GenBank/DDBJ whole genome shotgun (WGS) entry which is preliminary data.</text>
</comment>
<dbReference type="EMBL" id="PDCK01000042">
    <property type="protein sequence ID" value="PRQ36961.1"/>
    <property type="molecule type" value="Genomic_DNA"/>
</dbReference>
<evidence type="ECO:0000256" key="1">
    <source>
        <dbReference type="SAM" id="SignalP"/>
    </source>
</evidence>
<keyword evidence="3" id="KW-1185">Reference proteome</keyword>
<evidence type="ECO:0000313" key="2">
    <source>
        <dbReference type="EMBL" id="PRQ36961.1"/>
    </source>
</evidence>
<protein>
    <submittedName>
        <fullName evidence="2">Uncharacterized protein</fullName>
    </submittedName>
</protein>
<keyword evidence="1" id="KW-0732">Signal</keyword>
<organism evidence="2 3">
    <name type="scientific">Rosa chinensis</name>
    <name type="common">China rose</name>
    <dbReference type="NCBI Taxonomy" id="74649"/>
    <lineage>
        <taxon>Eukaryota</taxon>
        <taxon>Viridiplantae</taxon>
        <taxon>Streptophyta</taxon>
        <taxon>Embryophyta</taxon>
        <taxon>Tracheophyta</taxon>
        <taxon>Spermatophyta</taxon>
        <taxon>Magnoliopsida</taxon>
        <taxon>eudicotyledons</taxon>
        <taxon>Gunneridae</taxon>
        <taxon>Pentapetalae</taxon>
        <taxon>rosids</taxon>
        <taxon>fabids</taxon>
        <taxon>Rosales</taxon>
        <taxon>Rosaceae</taxon>
        <taxon>Rosoideae</taxon>
        <taxon>Rosoideae incertae sedis</taxon>
        <taxon>Rosa</taxon>
    </lineage>
</organism>